<evidence type="ECO:0000256" key="11">
    <source>
        <dbReference type="ARBA" id="ARBA00022881"/>
    </source>
</evidence>
<keyword evidence="11 17" id="KW-0267">Excision nuclease</keyword>
<dbReference type="HOGENOM" id="CLU_001370_0_2_0"/>
<dbReference type="InterPro" id="IPR013815">
    <property type="entry name" value="ATP_grasp_subdomain_1"/>
</dbReference>
<dbReference type="NCBIfam" id="NF001503">
    <property type="entry name" value="PRK00349.1"/>
    <property type="match status" value="1"/>
</dbReference>
<keyword evidence="2 17" id="KW-0963">Cytoplasm</keyword>
<dbReference type="GO" id="GO:0005524">
    <property type="term" value="F:ATP binding"/>
    <property type="evidence" value="ECO:0007669"/>
    <property type="project" value="UniProtKB-UniRule"/>
</dbReference>
<dbReference type="GO" id="GO:0009432">
    <property type="term" value="P:SOS response"/>
    <property type="evidence" value="ECO:0007669"/>
    <property type="project" value="UniProtKB-UniRule"/>
</dbReference>
<dbReference type="FunFam" id="1.20.1580.10:FF:000002">
    <property type="entry name" value="UvrABC system protein A"/>
    <property type="match status" value="1"/>
</dbReference>
<dbReference type="PROSITE" id="PS00211">
    <property type="entry name" value="ABC_TRANSPORTER_1"/>
    <property type="match status" value="2"/>
</dbReference>
<comment type="function">
    <text evidence="17">The UvrABC repair system catalyzes the recognition and processing of DNA lesions. UvrA is an ATPase and a DNA-binding protein. A damage recognition complex composed of 2 UvrA and 2 UvrB subunits scans DNA for abnormalities. When the presence of a lesion has been verified by UvrB, the UvrA molecules dissociate.</text>
</comment>
<comment type="subunit">
    <text evidence="17">Forms a heterotetramer with UvrB during the search for lesions.</text>
</comment>
<keyword evidence="7 17" id="KW-0228">DNA excision</keyword>
<dbReference type="RefSeq" id="WP_008697754.1">
    <property type="nucleotide sequence ID" value="NZ_KE161008.1"/>
</dbReference>
<dbReference type="InterPro" id="IPR041552">
    <property type="entry name" value="UvrA_DNA-bd"/>
</dbReference>
<feature type="region of interest" description="Disordered" evidence="18">
    <location>
        <begin position="1004"/>
        <end position="1025"/>
    </location>
</feature>
<evidence type="ECO:0000256" key="12">
    <source>
        <dbReference type="ARBA" id="ARBA00023125"/>
    </source>
</evidence>
<dbReference type="Gene3D" id="1.10.8.280">
    <property type="entry name" value="ABC transporter ATPase domain-like"/>
    <property type="match status" value="1"/>
</dbReference>
<protein>
    <recommendedName>
        <fullName evidence="15 17">UvrABC system protein A</fullName>
        <shortName evidence="17">UvrA protein</shortName>
    </recommendedName>
    <alternativeName>
        <fullName evidence="16 17">Excinuclease ABC subunit A</fullName>
    </alternativeName>
</protein>
<feature type="domain" description="ABC transporter" evidence="19">
    <location>
        <begin position="608"/>
        <end position="937"/>
    </location>
</feature>
<keyword evidence="5 17" id="KW-0547">Nucleotide-binding</keyword>
<comment type="caution">
    <text evidence="20">The sequence shown here is derived from an EMBL/GenBank/DDBJ whole genome shotgun (WGS) entry which is preliminary data.</text>
</comment>
<dbReference type="Pfam" id="PF17755">
    <property type="entry name" value="UvrA_DNA-bind"/>
    <property type="match status" value="1"/>
</dbReference>
<evidence type="ECO:0000256" key="7">
    <source>
        <dbReference type="ARBA" id="ARBA00022769"/>
    </source>
</evidence>
<reference evidence="20 21" key="1">
    <citation type="submission" date="2012-07" db="EMBL/GenBank/DDBJ databases">
        <title>The Genome Sequence of Fusobacterium ulcerans 12_1B.</title>
        <authorList>
            <consortium name="The Broad Institute Genome Sequencing Platform"/>
            <person name="Earl A."/>
            <person name="Ward D."/>
            <person name="Feldgarden M."/>
            <person name="Gevers D."/>
            <person name="Strauss J."/>
            <person name="Ambrose C.E."/>
            <person name="Allen-Vercoe E."/>
            <person name="Walker B."/>
            <person name="Young S.K."/>
            <person name="Zeng Q."/>
            <person name="Gargeya S."/>
            <person name="Fitzgerald M."/>
            <person name="Haas B."/>
            <person name="Abouelleil A."/>
            <person name="Alvarado L."/>
            <person name="Arachchi H.M."/>
            <person name="Berlin A.M."/>
            <person name="Chapman S.B."/>
            <person name="Goldberg J."/>
            <person name="Griggs A."/>
            <person name="Gujja S."/>
            <person name="Hansen M."/>
            <person name="Howarth C."/>
            <person name="Imamovic A."/>
            <person name="Larimer J."/>
            <person name="McCowen C."/>
            <person name="Montmayeur A."/>
            <person name="Murphy C."/>
            <person name="Neiman D."/>
            <person name="Pearson M."/>
            <person name="Priest M."/>
            <person name="Roberts A."/>
            <person name="Saif S."/>
            <person name="Shea T."/>
            <person name="Sisk P."/>
            <person name="Sykes S."/>
            <person name="Wortman J."/>
            <person name="Nusbaum C."/>
            <person name="Birren B."/>
        </authorList>
    </citation>
    <scope>NUCLEOTIDE SEQUENCE [LARGE SCALE GENOMIC DNA]</scope>
    <source>
        <strain evidence="20 21">12_1B</strain>
    </source>
</reference>
<keyword evidence="12 17" id="KW-0238">DNA-binding</keyword>
<evidence type="ECO:0000256" key="2">
    <source>
        <dbReference type="ARBA" id="ARBA00022490"/>
    </source>
</evidence>
<dbReference type="Gene3D" id="3.40.50.300">
    <property type="entry name" value="P-loop containing nucleotide triphosphate hydrolases"/>
    <property type="match status" value="2"/>
</dbReference>
<keyword evidence="13 17" id="KW-0234">DNA repair</keyword>
<sequence length="1025" mass="115061">MLDKIVIRGAREHNLKNIDIEIPKNKFVVITGVSGSGKSSLAFDTIYSEGQRRYVESLSAYARQFIGQMNKPEVDSIEGLAPAISIEQKTTNRNPRSTVGTITEVYDYMRLLFAHIGTAHCPICGRKVEKQSTEEITEGAIERFQEGDKIIVLAPVVKDKKGTHKNLFLNLLKKGYVRARVNGTILYLEDEINLDKNLKHNIEVVVDRLVLKKNDKEFQSRLTQSVETTTELSNGKVILNVNNQDYAYSENFACPEHDEVSIPDLNPRLFSFNAPFGACPECKGIGKNLEVDENKLIDNDELSIVEGGMYIPGAMARKGYSWEIFKAMAKHLKIDINKPIKDLSKRDMEIIFHGSDVKFKFDYEGDDFQFHGYKQYEGAVKNLERRYHETFSDAMKEEIENKYMVERVCKVCNGKRLKPEVLSVTVGDKNIMEICELSIKDSLKFFLDLKLTNKQELIAKEILKEIRERLSFMINVGLDYLNLARETKTLSGGEAQRIRLATQIGSGLTGVLYVLDEPSIGLHQKDNDKLLATLGRLKDLGNTLIVVEHDEDTMLQADEILDLGPGAGDFGGEIVAYGTPKEIMENKESITGKYLKGDLKIEIPEKRRKWKKSIKVIGAKGNNLKNIDVEIPLGVMTVVTGVSGSGKSTLINHTLFPALFNKLNKGKLYPLEYKEIKGIEELEKVINIDQSPIGRTPRSNPATYTKLFDDIRTIFAETKDAKLHGFTKGRFSFNVKGGRCEACQGAGIIKIEMNFLPDVYVECEVCKGKRYNKETLDVYYKGKNISDVLNMSVREAYEFFKAVPSLERKLKVLMDVGLDYIKLGQPATTLSGGEAQRIKLATELSKMTKGKTIYILDEPTTGLHFEDIRKLLEVLDRLVEKGNTVVIIEHNLDVIKTADHIIDIGPDGGDRGGTVVASGTPEEISDAEKSYTAVYIDRMLKGAGRKENKKTQKKAAEIITVSDETMLEGTGKKENKKTQKKTAKVVPVFDETMLEAAEEVPVIDYEEKPKKKKKKKERGAGEIDV</sequence>
<dbReference type="GO" id="GO:0016887">
    <property type="term" value="F:ATP hydrolysis activity"/>
    <property type="evidence" value="ECO:0007669"/>
    <property type="project" value="InterPro"/>
</dbReference>
<comment type="similarity">
    <text evidence="14 17">Belongs to the ABC transporter superfamily. UvrA family.</text>
</comment>
<dbReference type="EMBL" id="AGWJ02000021">
    <property type="protein sequence ID" value="EHO80292.1"/>
    <property type="molecule type" value="Genomic_DNA"/>
</dbReference>
<comment type="subcellular location">
    <subcellularLocation>
        <location evidence="1 17">Cytoplasm</location>
    </subcellularLocation>
</comment>
<evidence type="ECO:0000313" key="21">
    <source>
        <dbReference type="Proteomes" id="UP000003233"/>
    </source>
</evidence>
<dbReference type="PANTHER" id="PTHR43152">
    <property type="entry name" value="UVRABC SYSTEM PROTEIN A"/>
    <property type="match status" value="1"/>
</dbReference>
<keyword evidence="3 17" id="KW-0479">Metal-binding</keyword>
<dbReference type="GO" id="GO:0006289">
    <property type="term" value="P:nucleotide-excision repair"/>
    <property type="evidence" value="ECO:0007669"/>
    <property type="project" value="UniProtKB-UniRule"/>
</dbReference>
<evidence type="ECO:0000259" key="19">
    <source>
        <dbReference type="PROSITE" id="PS50893"/>
    </source>
</evidence>
<proteinExistence type="inferred from homology"/>
<dbReference type="CDD" id="cd03271">
    <property type="entry name" value="ABC_UvrA_II"/>
    <property type="match status" value="1"/>
</dbReference>
<keyword evidence="4 17" id="KW-0677">Repeat</keyword>
<keyword evidence="17" id="KW-0742">SOS response</keyword>
<feature type="binding site" evidence="17">
    <location>
        <begin position="32"/>
        <end position="39"/>
    </location>
    <ligand>
        <name>ATP</name>
        <dbReference type="ChEBI" id="CHEBI:30616"/>
    </ligand>
</feature>
<dbReference type="InterPro" id="IPR017871">
    <property type="entry name" value="ABC_transporter-like_CS"/>
</dbReference>
<evidence type="ECO:0000256" key="3">
    <source>
        <dbReference type="ARBA" id="ARBA00022723"/>
    </source>
</evidence>
<evidence type="ECO:0000256" key="14">
    <source>
        <dbReference type="ARBA" id="ARBA00038000"/>
    </source>
</evidence>
<dbReference type="InterPro" id="IPR027417">
    <property type="entry name" value="P-loop_NTPase"/>
</dbReference>
<keyword evidence="8 17" id="KW-0863">Zinc-finger</keyword>
<feature type="zinc finger region" description="C4-type" evidence="17">
    <location>
        <begin position="740"/>
        <end position="766"/>
    </location>
</feature>
<dbReference type="SUPFAM" id="SSF52540">
    <property type="entry name" value="P-loop containing nucleoside triphosphate hydrolases"/>
    <property type="match status" value="2"/>
</dbReference>
<dbReference type="InterPro" id="IPR041102">
    <property type="entry name" value="UvrA_inter"/>
</dbReference>
<evidence type="ECO:0000256" key="9">
    <source>
        <dbReference type="ARBA" id="ARBA00022833"/>
    </source>
</evidence>
<accession>H1PUM4</accession>
<evidence type="ECO:0000256" key="16">
    <source>
        <dbReference type="ARBA" id="ARBA00042156"/>
    </source>
</evidence>
<comment type="caution">
    <text evidence="17">Lacks conserved residue(s) required for the propagation of feature annotation.</text>
</comment>
<dbReference type="Pfam" id="PF17760">
    <property type="entry name" value="UvrA_inter"/>
    <property type="match status" value="1"/>
</dbReference>
<evidence type="ECO:0000256" key="8">
    <source>
        <dbReference type="ARBA" id="ARBA00022771"/>
    </source>
</evidence>
<evidence type="ECO:0000256" key="13">
    <source>
        <dbReference type="ARBA" id="ARBA00023204"/>
    </source>
</evidence>
<feature type="binding site" evidence="17">
    <location>
        <begin position="641"/>
        <end position="648"/>
    </location>
    <ligand>
        <name>ATP</name>
        <dbReference type="ChEBI" id="CHEBI:30616"/>
    </ligand>
</feature>
<evidence type="ECO:0000256" key="4">
    <source>
        <dbReference type="ARBA" id="ARBA00022737"/>
    </source>
</evidence>
<dbReference type="InterPro" id="IPR003439">
    <property type="entry name" value="ABC_transporter-like_ATP-bd"/>
</dbReference>
<keyword evidence="9 17" id="KW-0862">Zinc</keyword>
<dbReference type="Proteomes" id="UP000003233">
    <property type="component" value="Unassembled WGS sequence"/>
</dbReference>
<dbReference type="GO" id="GO:0009381">
    <property type="term" value="F:excinuclease ABC activity"/>
    <property type="evidence" value="ECO:0007669"/>
    <property type="project" value="UniProtKB-UniRule"/>
</dbReference>
<evidence type="ECO:0000256" key="6">
    <source>
        <dbReference type="ARBA" id="ARBA00022763"/>
    </source>
</evidence>
<evidence type="ECO:0000256" key="5">
    <source>
        <dbReference type="ARBA" id="ARBA00022741"/>
    </source>
</evidence>
<dbReference type="GO" id="GO:0005737">
    <property type="term" value="C:cytoplasm"/>
    <property type="evidence" value="ECO:0007669"/>
    <property type="project" value="UniProtKB-SubCell"/>
</dbReference>
<dbReference type="InterPro" id="IPR004602">
    <property type="entry name" value="UvrA"/>
</dbReference>
<dbReference type="CDD" id="cd03270">
    <property type="entry name" value="ABC_UvrA_I"/>
    <property type="match status" value="1"/>
</dbReference>
<gene>
    <name evidence="17" type="primary">uvrA</name>
    <name evidence="20" type="ORF">HMPREF0402_02117</name>
</gene>
<dbReference type="AlphaFoldDB" id="H1PUM4"/>
<dbReference type="NCBIfam" id="TIGR00630">
    <property type="entry name" value="uvra"/>
    <property type="match status" value="1"/>
</dbReference>
<evidence type="ECO:0000256" key="1">
    <source>
        <dbReference type="ARBA" id="ARBA00004496"/>
    </source>
</evidence>
<keyword evidence="10 17" id="KW-0067">ATP-binding</keyword>
<evidence type="ECO:0000256" key="18">
    <source>
        <dbReference type="SAM" id="MobiDB-lite"/>
    </source>
</evidence>
<dbReference type="HAMAP" id="MF_00205">
    <property type="entry name" value="UvrA"/>
    <property type="match status" value="1"/>
</dbReference>
<dbReference type="PATRIC" id="fig|457404.5.peg.2000"/>
<evidence type="ECO:0000313" key="20">
    <source>
        <dbReference type="EMBL" id="EHO80292.1"/>
    </source>
</evidence>
<dbReference type="PROSITE" id="PS50893">
    <property type="entry name" value="ABC_TRANSPORTER_2"/>
    <property type="match status" value="1"/>
</dbReference>
<evidence type="ECO:0000256" key="17">
    <source>
        <dbReference type="HAMAP-Rule" id="MF_00205"/>
    </source>
</evidence>
<dbReference type="GO" id="GO:0008270">
    <property type="term" value="F:zinc ion binding"/>
    <property type="evidence" value="ECO:0007669"/>
    <property type="project" value="UniProtKB-UniRule"/>
</dbReference>
<evidence type="ECO:0000256" key="10">
    <source>
        <dbReference type="ARBA" id="ARBA00022840"/>
    </source>
</evidence>
<name>H1PUM4_9FUSO</name>
<keyword evidence="21" id="KW-1185">Reference proteome</keyword>
<dbReference type="Gene3D" id="1.20.1580.10">
    <property type="entry name" value="ABC transporter ATPase like domain"/>
    <property type="match status" value="2"/>
</dbReference>
<keyword evidence="6 17" id="KW-0227">DNA damage</keyword>
<dbReference type="PANTHER" id="PTHR43152:SF3">
    <property type="entry name" value="UVRABC SYSTEM PROTEIN A"/>
    <property type="match status" value="1"/>
</dbReference>
<dbReference type="GO" id="GO:0003677">
    <property type="term" value="F:DNA binding"/>
    <property type="evidence" value="ECO:0007669"/>
    <property type="project" value="UniProtKB-UniRule"/>
</dbReference>
<dbReference type="GO" id="GO:0009380">
    <property type="term" value="C:excinuclease repair complex"/>
    <property type="evidence" value="ECO:0007669"/>
    <property type="project" value="InterPro"/>
</dbReference>
<dbReference type="Gene3D" id="3.30.1490.20">
    <property type="entry name" value="ATP-grasp fold, A domain"/>
    <property type="match status" value="1"/>
</dbReference>
<evidence type="ECO:0000256" key="15">
    <source>
        <dbReference type="ARBA" id="ARBA00039316"/>
    </source>
</evidence>
<organism evidence="20 21">
    <name type="scientific">Fusobacterium ulcerans 12-1B</name>
    <dbReference type="NCBI Taxonomy" id="457404"/>
    <lineage>
        <taxon>Bacteria</taxon>
        <taxon>Fusobacteriati</taxon>
        <taxon>Fusobacteriota</taxon>
        <taxon>Fusobacteriia</taxon>
        <taxon>Fusobacteriales</taxon>
        <taxon>Fusobacteriaceae</taxon>
        <taxon>Fusobacterium</taxon>
    </lineage>
</organism>